<keyword evidence="3" id="KW-1185">Reference proteome</keyword>
<dbReference type="AlphaFoldDB" id="A0A7D5VBW2"/>
<sequence length="87" mass="9391">MSFGDSLIENGAVIPQSPWLNLSFDTYFYVNGHNYANLPNTFANVALNGLGVTVDTIAAPVPEPETYALMGLGLLGLIAARRRKVHN</sequence>
<accession>A0A7D5VBW2</accession>
<reference evidence="2 3" key="1">
    <citation type="journal article" date="2016" name="Int. J. Syst. Evol. Microbiol.">
        <title>Chitinibacter fontanus sp. nov., isolated from a spring.</title>
        <authorList>
            <person name="Sheu S.Y."/>
            <person name="Li Y.S."/>
            <person name="Young C.C."/>
            <person name="Chen W.M."/>
        </authorList>
    </citation>
    <scope>NUCLEOTIDE SEQUENCE [LARGE SCALE GENOMIC DNA]</scope>
    <source>
        <strain evidence="2 3">STM-7</strain>
    </source>
</reference>
<gene>
    <name evidence="2" type="ORF">HZU75_11350</name>
</gene>
<dbReference type="InterPro" id="IPR013424">
    <property type="entry name" value="Ice-binding_C"/>
</dbReference>
<name>A0A7D5VBW2_9NEIS</name>
<dbReference type="EMBL" id="CP058952">
    <property type="protein sequence ID" value="QLI83259.1"/>
    <property type="molecule type" value="Genomic_DNA"/>
</dbReference>
<evidence type="ECO:0000313" key="2">
    <source>
        <dbReference type="EMBL" id="QLI83259.1"/>
    </source>
</evidence>
<dbReference type="Proteomes" id="UP000510822">
    <property type="component" value="Chromosome"/>
</dbReference>
<evidence type="ECO:0000259" key="1">
    <source>
        <dbReference type="Pfam" id="PF07589"/>
    </source>
</evidence>
<proteinExistence type="predicted"/>
<dbReference type="Pfam" id="PF07589">
    <property type="entry name" value="PEP-CTERM"/>
    <property type="match status" value="1"/>
</dbReference>
<organism evidence="2 3">
    <name type="scientific">Chitinibacter fontanus</name>
    <dbReference type="NCBI Taxonomy" id="1737446"/>
    <lineage>
        <taxon>Bacteria</taxon>
        <taxon>Pseudomonadati</taxon>
        <taxon>Pseudomonadota</taxon>
        <taxon>Betaproteobacteria</taxon>
        <taxon>Neisseriales</taxon>
        <taxon>Chitinibacteraceae</taxon>
        <taxon>Chitinibacter</taxon>
    </lineage>
</organism>
<evidence type="ECO:0000313" key="3">
    <source>
        <dbReference type="Proteomes" id="UP000510822"/>
    </source>
</evidence>
<dbReference type="KEGG" id="cfon:HZU75_11350"/>
<dbReference type="NCBIfam" id="TIGR02595">
    <property type="entry name" value="PEP_CTERM"/>
    <property type="match status" value="1"/>
</dbReference>
<feature type="domain" description="Ice-binding protein C-terminal" evidence="1">
    <location>
        <begin position="60"/>
        <end position="83"/>
    </location>
</feature>
<protein>
    <submittedName>
        <fullName evidence="2">PEP-CTERM sorting domain-containing protein</fullName>
    </submittedName>
</protein>